<dbReference type="Proteomes" id="UP000092578">
    <property type="component" value="Unassembled WGS sequence"/>
</dbReference>
<evidence type="ECO:0000313" key="1">
    <source>
        <dbReference type="EMBL" id="OCA87284.1"/>
    </source>
</evidence>
<proteinExistence type="predicted"/>
<reference evidence="2" key="1">
    <citation type="submission" date="2016-05" db="EMBL/GenBank/DDBJ databases">
        <authorList>
            <person name="Liu B."/>
            <person name="Wang J."/>
            <person name="Zhu Y."/>
            <person name="Liu G."/>
            <person name="Chen Q."/>
            <person name="Chen Z."/>
            <person name="Lan J."/>
            <person name="Che J."/>
            <person name="Ge C."/>
            <person name="Shi H."/>
            <person name="Pan Z."/>
            <person name="Liu X."/>
        </authorList>
    </citation>
    <scope>NUCLEOTIDE SEQUENCE [LARGE SCALE GENOMIC DNA]</scope>
    <source>
        <strain evidence="2">FJAT-27215</strain>
    </source>
</reference>
<dbReference type="Pfam" id="PF10076">
    <property type="entry name" value="Phage_Mu_Gp48"/>
    <property type="match status" value="1"/>
</dbReference>
<dbReference type="InterPro" id="IPR018755">
    <property type="entry name" value="Phage_Mu_Gp48"/>
</dbReference>
<comment type="caution">
    <text evidence="1">The sequence shown here is derived from an EMBL/GenBank/DDBJ whole genome shotgun (WGS) entry which is preliminary data.</text>
</comment>
<organism evidence="1 2">
    <name type="scientific">Pseudobacillus wudalianchiensis</name>
    <dbReference type="NCBI Taxonomy" id="1743143"/>
    <lineage>
        <taxon>Bacteria</taxon>
        <taxon>Bacillati</taxon>
        <taxon>Bacillota</taxon>
        <taxon>Bacilli</taxon>
        <taxon>Bacillales</taxon>
        <taxon>Bacillaceae</taxon>
        <taxon>Pseudobacillus</taxon>
    </lineage>
</organism>
<protein>
    <submittedName>
        <fullName evidence="1">Uncharacterized protein</fullName>
    </submittedName>
</protein>
<dbReference type="AlphaFoldDB" id="A0A1B9AU35"/>
<accession>A0A1B9AU35</accession>
<dbReference type="RefSeq" id="WP_065410731.1">
    <property type="nucleotide sequence ID" value="NZ_MAYT01000023.1"/>
</dbReference>
<keyword evidence="2" id="KW-1185">Reference proteome</keyword>
<evidence type="ECO:0000313" key="2">
    <source>
        <dbReference type="Proteomes" id="UP000092578"/>
    </source>
</evidence>
<sequence length="186" mass="21853">MFSREEIRERLRFAIPLFWQDIKEMKNLHDRSADELALFAVEFFRYVDSHSILTADSEKLIKWEVMYGIPIDLNKPLEERRSVVLAKHIGVGTVTIELIKKTAESWVNGEVKAEERNGAIAVRFISNRGIPRNLPDVKQALREITPAHLELLYEFTYLTWGESDKRNWTWSDLDTMNLTWGQFERV</sequence>
<gene>
    <name evidence="1" type="ORF">A8F95_08530</name>
</gene>
<name>A0A1B9AU35_9BACI</name>
<dbReference type="EMBL" id="MAYT01000023">
    <property type="protein sequence ID" value="OCA87284.1"/>
    <property type="molecule type" value="Genomic_DNA"/>
</dbReference>